<protein>
    <submittedName>
        <fullName evidence="2">Uncharacterized protein</fullName>
    </submittedName>
</protein>
<keyword evidence="1" id="KW-0812">Transmembrane</keyword>
<keyword evidence="3" id="KW-1185">Reference proteome</keyword>
<evidence type="ECO:0000313" key="2">
    <source>
        <dbReference type="EMBL" id="VUX21689.1"/>
    </source>
</evidence>
<organism evidence="2 3">
    <name type="scientific">[Ruminococcus] torques</name>
    <dbReference type="NCBI Taxonomy" id="33039"/>
    <lineage>
        <taxon>Bacteria</taxon>
        <taxon>Bacillati</taxon>
        <taxon>Bacillota</taxon>
        <taxon>Clostridia</taxon>
        <taxon>Lachnospirales</taxon>
        <taxon>Lachnospiraceae</taxon>
        <taxon>Mediterraneibacter</taxon>
    </lineage>
</organism>
<dbReference type="AlphaFoldDB" id="A0A564UQI5"/>
<dbReference type="Proteomes" id="UP000363661">
    <property type="component" value="Unassembled WGS sequence"/>
</dbReference>
<name>A0A564UQI5_9FIRM</name>
<evidence type="ECO:0000256" key="1">
    <source>
        <dbReference type="SAM" id="Phobius"/>
    </source>
</evidence>
<proteinExistence type="predicted"/>
<reference evidence="2 3" key="1">
    <citation type="submission" date="2019-07" db="EMBL/GenBank/DDBJ databases">
        <authorList>
            <person name="Hibberd C M."/>
            <person name="Gehrig L. J."/>
            <person name="Chang H.-W."/>
            <person name="Venkatesh S."/>
        </authorList>
    </citation>
    <scope>NUCLEOTIDE SEQUENCE [LARGE SCALE GENOMIC DNA]</scope>
    <source>
        <strain evidence="2">Ruminococcus_torques_SSTS_Bg7063</strain>
    </source>
</reference>
<sequence>MNVKILTDNCPAEFLYNIVDIFIFYTISQIFEVWL</sequence>
<evidence type="ECO:0000313" key="3">
    <source>
        <dbReference type="Proteomes" id="UP000363661"/>
    </source>
</evidence>
<gene>
    <name evidence="2" type="ORF">RTSSTS7063_02789</name>
</gene>
<feature type="transmembrane region" description="Helical" evidence="1">
    <location>
        <begin position="14"/>
        <end position="34"/>
    </location>
</feature>
<accession>A0A564UQI5</accession>
<keyword evidence="1" id="KW-0472">Membrane</keyword>
<keyword evidence="1" id="KW-1133">Transmembrane helix</keyword>
<dbReference type="EMBL" id="CABHNA010000101">
    <property type="protein sequence ID" value="VUX21689.1"/>
    <property type="molecule type" value="Genomic_DNA"/>
</dbReference>